<dbReference type="Proteomes" id="UP000789405">
    <property type="component" value="Unassembled WGS sequence"/>
</dbReference>
<organism evidence="6 7">
    <name type="scientific">Dentiscutata erythropus</name>
    <dbReference type="NCBI Taxonomy" id="1348616"/>
    <lineage>
        <taxon>Eukaryota</taxon>
        <taxon>Fungi</taxon>
        <taxon>Fungi incertae sedis</taxon>
        <taxon>Mucoromycota</taxon>
        <taxon>Glomeromycotina</taxon>
        <taxon>Glomeromycetes</taxon>
        <taxon>Diversisporales</taxon>
        <taxon>Gigasporaceae</taxon>
        <taxon>Dentiscutata</taxon>
    </lineage>
</organism>
<sequence>MFTKERQRYAAGFLLLLCVVVIWVGSSFLMNNIFAGQDYNKPFAITYINTASFSLYLLAFFLFTKKRSIDKQRIIDFNHALYDSASRSSAESISEHSAKSDEITPIEQCASTAPQKSHSHVDPHDLLLSAHDEQKLSKQEVAKLGLTFCMLWFAANWSGNASLAYTNVAS</sequence>
<feature type="transmembrane region" description="Helical" evidence="5">
    <location>
        <begin position="42"/>
        <end position="63"/>
    </location>
</feature>
<dbReference type="GO" id="GO:0000329">
    <property type="term" value="C:fungal-type vacuole membrane"/>
    <property type="evidence" value="ECO:0007669"/>
    <property type="project" value="TreeGrafter"/>
</dbReference>
<evidence type="ECO:0000313" key="6">
    <source>
        <dbReference type="EMBL" id="CAG8709848.1"/>
    </source>
</evidence>
<evidence type="ECO:0000256" key="1">
    <source>
        <dbReference type="ARBA" id="ARBA00004141"/>
    </source>
</evidence>
<keyword evidence="4 5" id="KW-0472">Membrane</keyword>
<proteinExistence type="predicted"/>
<name>A0A9N9N7L3_9GLOM</name>
<evidence type="ECO:0000256" key="4">
    <source>
        <dbReference type="ARBA" id="ARBA00023136"/>
    </source>
</evidence>
<keyword evidence="3 5" id="KW-1133">Transmembrane helix</keyword>
<protein>
    <submittedName>
        <fullName evidence="6">9638_t:CDS:1</fullName>
    </submittedName>
</protein>
<reference evidence="6" key="1">
    <citation type="submission" date="2021-06" db="EMBL/GenBank/DDBJ databases">
        <authorList>
            <person name="Kallberg Y."/>
            <person name="Tangrot J."/>
            <person name="Rosling A."/>
        </authorList>
    </citation>
    <scope>NUCLEOTIDE SEQUENCE</scope>
    <source>
        <strain evidence="6">MA453B</strain>
    </source>
</reference>
<dbReference type="EMBL" id="CAJVPY010009536">
    <property type="protein sequence ID" value="CAG8709848.1"/>
    <property type="molecule type" value="Genomic_DNA"/>
</dbReference>
<evidence type="ECO:0000313" key="7">
    <source>
        <dbReference type="Proteomes" id="UP000789405"/>
    </source>
</evidence>
<feature type="transmembrane region" description="Helical" evidence="5">
    <location>
        <begin position="12"/>
        <end position="30"/>
    </location>
</feature>
<comment type="caution">
    <text evidence="6">The sequence shown here is derived from an EMBL/GenBank/DDBJ whole genome shotgun (WGS) entry which is preliminary data.</text>
</comment>
<feature type="non-terminal residue" evidence="6">
    <location>
        <position position="170"/>
    </location>
</feature>
<comment type="subcellular location">
    <subcellularLocation>
        <location evidence="1">Membrane</location>
        <topology evidence="1">Multi-pass membrane protein</topology>
    </subcellularLocation>
</comment>
<dbReference type="PANTHER" id="PTHR23051:SF0">
    <property type="entry name" value="SOLUTE CARRIER FAMILY 35 MEMBER F5"/>
    <property type="match status" value="1"/>
</dbReference>
<keyword evidence="7" id="KW-1185">Reference proteome</keyword>
<accession>A0A9N9N7L3</accession>
<keyword evidence="2 5" id="KW-0812">Transmembrane</keyword>
<evidence type="ECO:0000256" key="3">
    <source>
        <dbReference type="ARBA" id="ARBA00022989"/>
    </source>
</evidence>
<dbReference type="AlphaFoldDB" id="A0A9N9N7L3"/>
<dbReference type="PANTHER" id="PTHR23051">
    <property type="entry name" value="SOLUTE CARRIER FAMILY 35, MEMBER F5"/>
    <property type="match status" value="1"/>
</dbReference>
<dbReference type="OrthoDB" id="1436450at2759"/>
<evidence type="ECO:0000256" key="5">
    <source>
        <dbReference type="SAM" id="Phobius"/>
    </source>
</evidence>
<evidence type="ECO:0000256" key="2">
    <source>
        <dbReference type="ARBA" id="ARBA00022692"/>
    </source>
</evidence>
<gene>
    <name evidence="6" type="ORF">DERYTH_LOCUS13509</name>
</gene>